<reference evidence="1 2" key="2">
    <citation type="submission" date="2018-11" db="EMBL/GenBank/DDBJ databases">
        <authorList>
            <consortium name="Pathogen Informatics"/>
        </authorList>
    </citation>
    <scope>NUCLEOTIDE SEQUENCE [LARGE SCALE GENOMIC DNA]</scope>
</reference>
<reference evidence="3" key="1">
    <citation type="submission" date="2017-02" db="UniProtKB">
        <authorList>
            <consortium name="WormBaseParasite"/>
        </authorList>
    </citation>
    <scope>IDENTIFICATION</scope>
</reference>
<protein>
    <submittedName>
        <fullName evidence="3">SCP domain-containing protein</fullName>
    </submittedName>
</protein>
<name>A0A0N4YIW8_NIPBR</name>
<gene>
    <name evidence="1" type="ORF">NBR_LOCUS16876</name>
</gene>
<proteinExistence type="predicted"/>
<accession>A0A0N4YIW8</accession>
<dbReference type="EMBL" id="UYSL01022439">
    <property type="protein sequence ID" value="VDL80471.1"/>
    <property type="molecule type" value="Genomic_DNA"/>
</dbReference>
<evidence type="ECO:0000313" key="3">
    <source>
        <dbReference type="WBParaSite" id="NBR_0001687501-mRNA-1"/>
    </source>
</evidence>
<organism evidence="3">
    <name type="scientific">Nippostrongylus brasiliensis</name>
    <name type="common">Rat hookworm</name>
    <dbReference type="NCBI Taxonomy" id="27835"/>
    <lineage>
        <taxon>Eukaryota</taxon>
        <taxon>Metazoa</taxon>
        <taxon>Ecdysozoa</taxon>
        <taxon>Nematoda</taxon>
        <taxon>Chromadorea</taxon>
        <taxon>Rhabditida</taxon>
        <taxon>Rhabditina</taxon>
        <taxon>Rhabditomorpha</taxon>
        <taxon>Strongyloidea</taxon>
        <taxon>Heligmosomidae</taxon>
        <taxon>Nippostrongylus</taxon>
    </lineage>
</organism>
<keyword evidence="2" id="KW-1185">Reference proteome</keyword>
<evidence type="ECO:0000313" key="2">
    <source>
        <dbReference type="Proteomes" id="UP000271162"/>
    </source>
</evidence>
<sequence>MAGYMNGLVHINGTIAESQLVNAWAEYDTVDPKYNAAVWSREAYENVTVGESKIIAPPRKFRVPKLLVRLAKNTSRTNKGLAKWEKRFGV</sequence>
<dbReference type="AlphaFoldDB" id="A0A0N4YIW8"/>
<dbReference type="WBParaSite" id="NBR_0001687501-mRNA-1">
    <property type="protein sequence ID" value="NBR_0001687501-mRNA-1"/>
    <property type="gene ID" value="NBR_0001687501"/>
</dbReference>
<evidence type="ECO:0000313" key="1">
    <source>
        <dbReference type="EMBL" id="VDL80471.1"/>
    </source>
</evidence>
<dbReference type="Proteomes" id="UP000271162">
    <property type="component" value="Unassembled WGS sequence"/>
</dbReference>